<name>A0A6A4I8X8_9AGAR</name>
<feature type="compositionally biased region" description="Basic and acidic residues" evidence="1">
    <location>
        <begin position="322"/>
        <end position="336"/>
    </location>
</feature>
<accession>A0A6A4I8X8</accession>
<organism evidence="2 3">
    <name type="scientific">Gymnopus androsaceus JB14</name>
    <dbReference type="NCBI Taxonomy" id="1447944"/>
    <lineage>
        <taxon>Eukaryota</taxon>
        <taxon>Fungi</taxon>
        <taxon>Dikarya</taxon>
        <taxon>Basidiomycota</taxon>
        <taxon>Agaricomycotina</taxon>
        <taxon>Agaricomycetes</taxon>
        <taxon>Agaricomycetidae</taxon>
        <taxon>Agaricales</taxon>
        <taxon>Marasmiineae</taxon>
        <taxon>Omphalotaceae</taxon>
        <taxon>Gymnopus</taxon>
    </lineage>
</organism>
<reference evidence="2" key="1">
    <citation type="journal article" date="2019" name="Environ. Microbiol.">
        <title>Fungal ecological strategies reflected in gene transcription - a case study of two litter decomposers.</title>
        <authorList>
            <person name="Barbi F."/>
            <person name="Kohler A."/>
            <person name="Barry K."/>
            <person name="Baskaran P."/>
            <person name="Daum C."/>
            <person name="Fauchery L."/>
            <person name="Ihrmark K."/>
            <person name="Kuo A."/>
            <person name="LaButti K."/>
            <person name="Lipzen A."/>
            <person name="Morin E."/>
            <person name="Grigoriev I.V."/>
            <person name="Henrissat B."/>
            <person name="Lindahl B."/>
            <person name="Martin F."/>
        </authorList>
    </citation>
    <scope>NUCLEOTIDE SEQUENCE</scope>
    <source>
        <strain evidence="2">JB14</strain>
    </source>
</reference>
<dbReference type="AlphaFoldDB" id="A0A6A4I8X8"/>
<dbReference type="EMBL" id="ML769398">
    <property type="protein sequence ID" value="KAE9407056.1"/>
    <property type="molecule type" value="Genomic_DNA"/>
</dbReference>
<gene>
    <name evidence="2" type="ORF">BT96DRAFT_1014457</name>
</gene>
<feature type="region of interest" description="Disordered" evidence="1">
    <location>
        <begin position="320"/>
        <end position="346"/>
    </location>
</feature>
<protein>
    <recommendedName>
        <fullName evidence="4">HNH nuclease domain-containing protein</fullName>
    </recommendedName>
</protein>
<evidence type="ECO:0000313" key="3">
    <source>
        <dbReference type="Proteomes" id="UP000799118"/>
    </source>
</evidence>
<proteinExistence type="predicted"/>
<sequence length="406" mass="45364">MSSPASPPAGFIWLFLEGNPGEPDALYLEIPTSRIRKSSLKPGKYLRFLSYAILAVDGTIAQSPGPTLDLVADESQLDDCGVYIFYPSEIKTSEELSARRADVEVVKQRSQFGASESARLDSFADAISVRDAVSFFNSVPSMFTHAMHIVAHARGTPWILHLINSRRGFEDDEGVTDLDDIDDPRNGFCGEVRLHPMFDASVCAILKTPNHILDMNDIPPALVRSFDDNSESHPTDVRYTLQYLDENPKYESAYIPNNSDAAFKSNHDTSLRPSALLFHYRYGASALVKWGKGLDKRIPPSRPPEAITATVGQVVTTNPQLQDERKKNRDFKREEQGMQGTSHNNTAWTTEAVLETYHPLDVLRMISPSYNPEIDEAFDQDVEVQECPQLPEGFTDNIAKWRNAVV</sequence>
<evidence type="ECO:0000313" key="2">
    <source>
        <dbReference type="EMBL" id="KAE9407056.1"/>
    </source>
</evidence>
<dbReference type="Proteomes" id="UP000799118">
    <property type="component" value="Unassembled WGS sequence"/>
</dbReference>
<evidence type="ECO:0000256" key="1">
    <source>
        <dbReference type="SAM" id="MobiDB-lite"/>
    </source>
</evidence>
<dbReference type="OrthoDB" id="3267100at2759"/>
<evidence type="ECO:0008006" key="4">
    <source>
        <dbReference type="Google" id="ProtNLM"/>
    </source>
</evidence>
<keyword evidence="3" id="KW-1185">Reference proteome</keyword>